<organismHost>
    <name type="scientific">Bos taurus</name>
    <name type="common">Bovine</name>
    <dbReference type="NCBI Taxonomy" id="9913"/>
</organismHost>
<evidence type="ECO:0000313" key="1">
    <source>
        <dbReference type="EMBL" id="BAD27075.1"/>
    </source>
</evidence>
<name>Q6F5L7_BVDV</name>
<protein>
    <submittedName>
        <fullName evidence="1">Nonstructural protein NS5B</fullName>
    </submittedName>
</protein>
<sequence length="74" mass="8329">GKYYEQLQLGAGTSPIMGVGTERYKLGPIVNLLLRRLKVLLMAVSAPAAETNVYIKLTLVHIVYKYSWDHLPQK</sequence>
<proteinExistence type="predicted"/>
<reference evidence="1" key="1">
    <citation type="journal article" date="2004" name="Virus Res.">
        <title>Phylogenetic analysis of bovine viral diarrhea viruses using five different genetic regions.</title>
        <authorList>
            <person name="Nagai M."/>
            <person name="Hayashi M."/>
            <person name="Sugita S."/>
            <person name="Sakoda Y."/>
            <person name="Mori M."/>
            <person name="Murakami T."/>
            <person name="Ozawa T."/>
            <person name="Yamada N."/>
            <person name="Akashi H."/>
        </authorList>
    </citation>
    <scope>NUCLEOTIDE SEQUENCE</scope>
    <source>
        <strain evidence="1">HS9-2 CP/97</strain>
    </source>
</reference>
<organism evidence="1">
    <name type="scientific">Bovine viral diarrhea virus</name>
    <name type="common">BVDV</name>
    <name type="synonym">Mucosal disease virus</name>
    <dbReference type="NCBI Taxonomy" id="11099"/>
    <lineage>
        <taxon>Viruses</taxon>
        <taxon>Riboviria</taxon>
        <taxon>Orthornavirae</taxon>
        <taxon>Kitrinoviricota</taxon>
        <taxon>Flasuviricetes</taxon>
        <taxon>Amarillovirales</taxon>
        <taxon>Flaviviridae</taxon>
        <taxon>Pestivirus</taxon>
        <taxon>Pestivirus bovis</taxon>
    </lineage>
</organism>
<accession>Q6F5L7</accession>
<gene>
    <name evidence="1" type="primary">NS5B</name>
</gene>
<dbReference type="EMBL" id="AB105746">
    <property type="protein sequence ID" value="BAD27075.1"/>
    <property type="molecule type" value="Genomic_RNA"/>
</dbReference>
<feature type="non-terminal residue" evidence="1">
    <location>
        <position position="1"/>
    </location>
</feature>